<feature type="transmembrane region" description="Helical" evidence="1">
    <location>
        <begin position="82"/>
        <end position="103"/>
    </location>
</feature>
<comment type="caution">
    <text evidence="2">The sequence shown here is derived from an EMBL/GenBank/DDBJ whole genome shotgun (WGS) entry which is preliminary data.</text>
</comment>
<feature type="transmembrane region" description="Helical" evidence="1">
    <location>
        <begin position="219"/>
        <end position="241"/>
    </location>
</feature>
<feature type="transmembrane region" description="Helical" evidence="1">
    <location>
        <begin position="57"/>
        <end position="75"/>
    </location>
</feature>
<feature type="transmembrane region" description="Helical" evidence="1">
    <location>
        <begin position="133"/>
        <end position="154"/>
    </location>
</feature>
<reference evidence="3" key="1">
    <citation type="journal article" date="2019" name="Int. J. Syst. Evol. Microbiol.">
        <title>The Global Catalogue of Microorganisms (GCM) 10K type strain sequencing project: providing services to taxonomists for standard genome sequencing and annotation.</title>
        <authorList>
            <consortium name="The Broad Institute Genomics Platform"/>
            <consortium name="The Broad Institute Genome Sequencing Center for Infectious Disease"/>
            <person name="Wu L."/>
            <person name="Ma J."/>
        </authorList>
    </citation>
    <scope>NUCLEOTIDE SEQUENCE [LARGE SCALE GENOMIC DNA]</scope>
    <source>
        <strain evidence="3">YIM 94188</strain>
    </source>
</reference>
<dbReference type="RefSeq" id="WP_136432014.1">
    <property type="nucleotide sequence ID" value="NZ_JBHSNS010000007.1"/>
</dbReference>
<name>A0ABW0ZNM9_9ACTN</name>
<organism evidence="2 3">
    <name type="scientific">Nocardioides vastitatis</name>
    <dbReference type="NCBI Taxonomy" id="2568655"/>
    <lineage>
        <taxon>Bacteria</taxon>
        <taxon>Bacillati</taxon>
        <taxon>Actinomycetota</taxon>
        <taxon>Actinomycetes</taxon>
        <taxon>Propionibacteriales</taxon>
        <taxon>Nocardioidaceae</taxon>
        <taxon>Nocardioides</taxon>
    </lineage>
</organism>
<evidence type="ECO:0000313" key="3">
    <source>
        <dbReference type="Proteomes" id="UP001596072"/>
    </source>
</evidence>
<keyword evidence="3" id="KW-1185">Reference proteome</keyword>
<feature type="transmembrane region" description="Helical" evidence="1">
    <location>
        <begin position="174"/>
        <end position="198"/>
    </location>
</feature>
<protein>
    <submittedName>
        <fullName evidence="2">Prepilin peptidase</fullName>
    </submittedName>
</protein>
<accession>A0ABW0ZNM9</accession>
<gene>
    <name evidence="2" type="ORF">ACFPQB_14305</name>
</gene>
<dbReference type="PANTHER" id="PTHR30487">
    <property type="entry name" value="TYPE 4 PREPILIN-LIKE PROTEINS LEADER PEPTIDE-PROCESSING ENZYME"/>
    <property type="match status" value="1"/>
</dbReference>
<keyword evidence="1" id="KW-0472">Membrane</keyword>
<evidence type="ECO:0000256" key="1">
    <source>
        <dbReference type="SAM" id="Phobius"/>
    </source>
</evidence>
<feature type="transmembrane region" description="Helical" evidence="1">
    <location>
        <begin position="109"/>
        <end position="128"/>
    </location>
</feature>
<keyword evidence="1" id="KW-1133">Transmembrane helix</keyword>
<dbReference type="Proteomes" id="UP001596072">
    <property type="component" value="Unassembled WGS sequence"/>
</dbReference>
<dbReference type="PANTHER" id="PTHR30487:SF0">
    <property type="entry name" value="PREPILIN LEADER PEPTIDASE_N-METHYLTRANSFERASE-RELATED"/>
    <property type="match status" value="1"/>
</dbReference>
<evidence type="ECO:0000313" key="2">
    <source>
        <dbReference type="EMBL" id="MFC5730095.1"/>
    </source>
</evidence>
<dbReference type="InterPro" id="IPR050882">
    <property type="entry name" value="Prepilin_peptidase/N-MTase"/>
</dbReference>
<dbReference type="EMBL" id="JBHSNS010000007">
    <property type="protein sequence ID" value="MFC5730095.1"/>
    <property type="molecule type" value="Genomic_DNA"/>
</dbReference>
<sequence length="246" mass="25554">MDVVLPALVGALAGLFGGLLTPRLIALCPEPAHNPDENPEDFPEHVPFVQLAARPGLAWRCALACTVAGTAIGATAGWSWALLWLLPLVPVCCALTVVDYVTWYLPTRLIWPSYLVVALGVAVTAVALGEVNVLLFAAGGFVGLGGYYGLLWLISPRLMAFGDVRLGALLGLALGPLGIATLLYSVAAAAVVGVLAFIPMKLRGNAIKREGSRGLVKHHVPFGPSLVLGALVAVIAGQVLVRVQGT</sequence>
<proteinExistence type="predicted"/>
<keyword evidence="1" id="KW-0812">Transmembrane</keyword>